<protein>
    <submittedName>
        <fullName evidence="2">Uncharacterized protein</fullName>
    </submittedName>
</protein>
<evidence type="ECO:0000256" key="1">
    <source>
        <dbReference type="SAM" id="MobiDB-lite"/>
    </source>
</evidence>
<sequence length="84" mass="9739">MLKKLKLDIMENNKTIDKVENMTNTDPEHLVKSLEAFRQLVNDKLTQKIDDDGNIEDYNIEDELTSSEDEERPSNCGSPKKRKT</sequence>
<feature type="region of interest" description="Disordered" evidence="1">
    <location>
        <begin position="61"/>
        <end position="84"/>
    </location>
</feature>
<proteinExistence type="predicted"/>
<dbReference type="AlphaFoldDB" id="S4PA41"/>
<reference evidence="2" key="1">
    <citation type="journal article" date="2013" name="BMC Genomics">
        <title>Unscrambling butterfly oogenesis.</title>
        <authorList>
            <person name="Carter J.M."/>
            <person name="Baker S.C."/>
            <person name="Pink R."/>
            <person name="Carter D.R."/>
            <person name="Collins A."/>
            <person name="Tomlin J."/>
            <person name="Gibbs M."/>
            <person name="Breuker C.J."/>
        </authorList>
    </citation>
    <scope>NUCLEOTIDE SEQUENCE</scope>
    <source>
        <tissue evidence="2">Ovary</tissue>
    </source>
</reference>
<dbReference type="EMBL" id="GAIX01006562">
    <property type="protein sequence ID" value="JAA85998.1"/>
    <property type="molecule type" value="Transcribed_RNA"/>
</dbReference>
<organism evidence="2">
    <name type="scientific">Pararge aegeria</name>
    <name type="common">speckled wood butterfly</name>
    <dbReference type="NCBI Taxonomy" id="116150"/>
    <lineage>
        <taxon>Eukaryota</taxon>
        <taxon>Metazoa</taxon>
        <taxon>Ecdysozoa</taxon>
        <taxon>Arthropoda</taxon>
        <taxon>Hexapoda</taxon>
        <taxon>Insecta</taxon>
        <taxon>Pterygota</taxon>
        <taxon>Neoptera</taxon>
        <taxon>Endopterygota</taxon>
        <taxon>Lepidoptera</taxon>
        <taxon>Glossata</taxon>
        <taxon>Ditrysia</taxon>
        <taxon>Papilionoidea</taxon>
        <taxon>Nymphalidae</taxon>
        <taxon>Satyrinae</taxon>
        <taxon>Satyrini</taxon>
        <taxon>Parargina</taxon>
        <taxon>Pararge</taxon>
    </lineage>
</organism>
<accession>S4PA41</accession>
<name>S4PA41_9NEOP</name>
<feature type="compositionally biased region" description="Acidic residues" evidence="1">
    <location>
        <begin position="61"/>
        <end position="71"/>
    </location>
</feature>
<reference evidence="2" key="2">
    <citation type="submission" date="2013-05" db="EMBL/GenBank/DDBJ databases">
        <authorList>
            <person name="Carter J.-M."/>
            <person name="Baker S.C."/>
            <person name="Pink R."/>
            <person name="Carter D.R.F."/>
            <person name="Collins A."/>
            <person name="Tomlin J."/>
            <person name="Gibbs M."/>
            <person name="Breuker C.J."/>
        </authorList>
    </citation>
    <scope>NUCLEOTIDE SEQUENCE</scope>
    <source>
        <tissue evidence="2">Ovary</tissue>
    </source>
</reference>
<evidence type="ECO:0000313" key="2">
    <source>
        <dbReference type="EMBL" id="JAA85998.1"/>
    </source>
</evidence>